<dbReference type="PROSITE" id="PS50283">
    <property type="entry name" value="NA_SOLUT_SYMP_3"/>
    <property type="match status" value="1"/>
</dbReference>
<dbReference type="GO" id="GO:0005886">
    <property type="term" value="C:plasma membrane"/>
    <property type="evidence" value="ECO:0007669"/>
    <property type="project" value="UniProtKB-SubCell"/>
</dbReference>
<feature type="transmembrane region" description="Helical" evidence="12">
    <location>
        <begin position="520"/>
        <end position="540"/>
    </location>
</feature>
<comment type="caution">
    <text evidence="13">The sequence shown here is derived from an EMBL/GenBank/DDBJ whole genome shotgun (WGS) entry which is preliminary data.</text>
</comment>
<keyword evidence="5 12" id="KW-0812">Transmembrane</keyword>
<evidence type="ECO:0000256" key="1">
    <source>
        <dbReference type="ARBA" id="ARBA00004651"/>
    </source>
</evidence>
<feature type="transmembrane region" description="Helical" evidence="12">
    <location>
        <begin position="232"/>
        <end position="251"/>
    </location>
</feature>
<dbReference type="InterPro" id="IPR001734">
    <property type="entry name" value="Na/solute_symporter"/>
</dbReference>
<evidence type="ECO:0000256" key="10">
    <source>
        <dbReference type="ARBA" id="ARBA00023201"/>
    </source>
</evidence>
<feature type="transmembrane region" description="Helical" evidence="12">
    <location>
        <begin position="6"/>
        <end position="24"/>
    </location>
</feature>
<keyword evidence="9 12" id="KW-0472">Membrane</keyword>
<feature type="transmembrane region" description="Helical" evidence="12">
    <location>
        <begin position="77"/>
        <end position="99"/>
    </location>
</feature>
<dbReference type="RefSeq" id="WP_113270256.1">
    <property type="nucleotide sequence ID" value="NZ_QNTU01000008.1"/>
</dbReference>
<keyword evidence="10" id="KW-0739">Sodium transport</keyword>
<dbReference type="PANTHER" id="PTHR42985">
    <property type="entry name" value="SODIUM-COUPLED MONOCARBOXYLATE TRANSPORTER"/>
    <property type="match status" value="1"/>
</dbReference>
<dbReference type="NCBIfam" id="TIGR00813">
    <property type="entry name" value="sss"/>
    <property type="match status" value="1"/>
</dbReference>
<evidence type="ECO:0000256" key="12">
    <source>
        <dbReference type="SAM" id="Phobius"/>
    </source>
</evidence>
<feature type="transmembrane region" description="Helical" evidence="12">
    <location>
        <begin position="157"/>
        <end position="178"/>
    </location>
</feature>
<evidence type="ECO:0000313" key="13">
    <source>
        <dbReference type="EMBL" id="RBI66781.1"/>
    </source>
</evidence>
<keyword evidence="4" id="KW-1003">Cell membrane</keyword>
<evidence type="ECO:0000256" key="4">
    <source>
        <dbReference type="ARBA" id="ARBA00022475"/>
    </source>
</evidence>
<protein>
    <submittedName>
        <fullName evidence="13">Sodium:solute symporter</fullName>
    </submittedName>
</protein>
<reference evidence="14" key="1">
    <citation type="submission" date="2018-06" db="EMBL/GenBank/DDBJ databases">
        <title>Whole genome sequencing of four bacterial strains from South Shetland trench revealing bio-synthetic gene clusters.</title>
        <authorList>
            <person name="Abdel-Mageed W.M."/>
            <person name="Lehri B."/>
            <person name="Jarmusch S."/>
            <person name="Miranda K."/>
            <person name="Goodfellow M."/>
            <person name="Jaspars M."/>
            <person name="Karlyshev A.V."/>
        </authorList>
    </citation>
    <scope>NUCLEOTIDE SEQUENCE [LARGE SCALE GENOMIC DNA]</scope>
    <source>
        <strain evidence="14">SST4</strain>
    </source>
</reference>
<gene>
    <name evidence="13" type="ORF">DQ400_13470</name>
</gene>
<evidence type="ECO:0000256" key="9">
    <source>
        <dbReference type="ARBA" id="ARBA00023136"/>
    </source>
</evidence>
<evidence type="ECO:0000256" key="5">
    <source>
        <dbReference type="ARBA" id="ARBA00022692"/>
    </source>
</evidence>
<dbReference type="InterPro" id="IPR051163">
    <property type="entry name" value="Sodium:Solute_Symporter_SSF"/>
</dbReference>
<feature type="transmembrane region" description="Helical" evidence="12">
    <location>
        <begin position="185"/>
        <end position="206"/>
    </location>
</feature>
<comment type="similarity">
    <text evidence="2 11">Belongs to the sodium:solute symporter (SSF) (TC 2.A.21) family.</text>
</comment>
<dbReference type="EMBL" id="QNTU01000008">
    <property type="protein sequence ID" value="RBI66781.1"/>
    <property type="molecule type" value="Genomic_DNA"/>
</dbReference>
<keyword evidence="3" id="KW-0813">Transport</keyword>
<feature type="transmembrane region" description="Helical" evidence="12">
    <location>
        <begin position="378"/>
        <end position="398"/>
    </location>
</feature>
<keyword evidence="8" id="KW-0406">Ion transport</keyword>
<dbReference type="Proteomes" id="UP000252204">
    <property type="component" value="Unassembled WGS sequence"/>
</dbReference>
<feature type="transmembrane region" description="Helical" evidence="12">
    <location>
        <begin position="433"/>
        <end position="454"/>
    </location>
</feature>
<dbReference type="Pfam" id="PF00474">
    <property type="entry name" value="SSF"/>
    <property type="match status" value="1"/>
</dbReference>
<evidence type="ECO:0000256" key="11">
    <source>
        <dbReference type="RuleBase" id="RU362091"/>
    </source>
</evidence>
<evidence type="ECO:0000256" key="8">
    <source>
        <dbReference type="ARBA" id="ARBA00023065"/>
    </source>
</evidence>
<feature type="transmembrane region" description="Helical" evidence="12">
    <location>
        <begin position="45"/>
        <end position="65"/>
    </location>
</feature>
<sequence>MEGFTLFDTVVLIGYISLIAWIGSRFGKDQHNPEDYFLGGRKIPGWAIGLSVMATQASAITFIGAPGWGFEGGLERLVTFINVPLAMIVLILVLVPIFHRAGIYSIYELLERRFGPATRTLTALLFLIARGLATGVVLYAPALVLAVVTGWSVNLTIIIMAVLAISYTVMGGISAVIWTDVLQMFVLWLGALFSIFFLVTSLPGGWGDVFDFGAASGMFDAIDLSFDPSVTYSLWAGLFGGFFLHVAYFGTDQSQIQRVLSSPSVLDAQRSLLIGGYLLIPQMLLFLFIGVILATYYQQHGLTPPEDLNELLPRYVVNAFPSGMAGLVIAGVFAAAMSSLDSALNSLSAVTVRDFYSRYIKPNASDAHYLKASRMATIFWGLYATLFAFFAGNLGPVIEAVNQIGSWFYGALLGTFLLAILSHRTNARGAMAGLIVGMCAVWAVSVFLDISWLYNNTVGVAVSMSVGYLVSLTAPAPSQEQLSDVMMAEAAPDMQAVLAARANNAQVIGKEARLTRRRCIGLFIWFCIMLGMLALLQGWANEWWANG</sequence>
<evidence type="ECO:0000313" key="14">
    <source>
        <dbReference type="Proteomes" id="UP000252204"/>
    </source>
</evidence>
<feature type="transmembrane region" description="Helical" evidence="12">
    <location>
        <begin position="120"/>
        <end position="151"/>
    </location>
</feature>
<dbReference type="InterPro" id="IPR038377">
    <property type="entry name" value="Na/Glc_symporter_sf"/>
</dbReference>
<feature type="transmembrane region" description="Helical" evidence="12">
    <location>
        <begin position="404"/>
        <end position="421"/>
    </location>
</feature>
<dbReference type="Gene3D" id="1.20.1730.10">
    <property type="entry name" value="Sodium/glucose cotransporter"/>
    <property type="match status" value="1"/>
</dbReference>
<feature type="transmembrane region" description="Helical" evidence="12">
    <location>
        <begin position="317"/>
        <end position="337"/>
    </location>
</feature>
<name>A0A365TLQ6_9GAMM</name>
<feature type="transmembrane region" description="Helical" evidence="12">
    <location>
        <begin position="460"/>
        <end position="477"/>
    </location>
</feature>
<dbReference type="CDD" id="cd11494">
    <property type="entry name" value="SLC5sbd_NIS-like_u2"/>
    <property type="match status" value="1"/>
</dbReference>
<dbReference type="GO" id="GO:0015293">
    <property type="term" value="F:symporter activity"/>
    <property type="evidence" value="ECO:0007669"/>
    <property type="project" value="TreeGrafter"/>
</dbReference>
<proteinExistence type="inferred from homology"/>
<keyword evidence="7" id="KW-0915">Sodium</keyword>
<dbReference type="OrthoDB" id="9814523at2"/>
<evidence type="ECO:0000256" key="6">
    <source>
        <dbReference type="ARBA" id="ARBA00022989"/>
    </source>
</evidence>
<evidence type="ECO:0000256" key="3">
    <source>
        <dbReference type="ARBA" id="ARBA00022448"/>
    </source>
</evidence>
<accession>A0A365TLQ6</accession>
<keyword evidence="6 12" id="KW-1133">Transmembrane helix</keyword>
<dbReference type="PANTHER" id="PTHR42985:SF47">
    <property type="entry name" value="INTEGRAL MEMBRANE TRANSPORT PROTEIN"/>
    <property type="match status" value="1"/>
</dbReference>
<keyword evidence="14" id="KW-1185">Reference proteome</keyword>
<comment type="subcellular location">
    <subcellularLocation>
        <location evidence="1">Cell membrane</location>
        <topology evidence="1">Multi-pass membrane protein</topology>
    </subcellularLocation>
</comment>
<feature type="transmembrane region" description="Helical" evidence="12">
    <location>
        <begin position="272"/>
        <end position="297"/>
    </location>
</feature>
<dbReference type="GO" id="GO:0006814">
    <property type="term" value="P:sodium ion transport"/>
    <property type="evidence" value="ECO:0007669"/>
    <property type="project" value="UniProtKB-KW"/>
</dbReference>
<organism evidence="13 14">
    <name type="scientific">Vreelandella sulfidaeris</name>
    <dbReference type="NCBI Taxonomy" id="115553"/>
    <lineage>
        <taxon>Bacteria</taxon>
        <taxon>Pseudomonadati</taxon>
        <taxon>Pseudomonadota</taxon>
        <taxon>Gammaproteobacteria</taxon>
        <taxon>Oceanospirillales</taxon>
        <taxon>Halomonadaceae</taxon>
        <taxon>Vreelandella</taxon>
    </lineage>
</organism>
<dbReference type="AlphaFoldDB" id="A0A365TLQ6"/>
<evidence type="ECO:0000256" key="7">
    <source>
        <dbReference type="ARBA" id="ARBA00023053"/>
    </source>
</evidence>
<evidence type="ECO:0000256" key="2">
    <source>
        <dbReference type="ARBA" id="ARBA00006434"/>
    </source>
</evidence>